<dbReference type="InterPro" id="IPR029064">
    <property type="entry name" value="Ribosomal_eL30-like_sf"/>
</dbReference>
<dbReference type="SUPFAM" id="SSF75217">
    <property type="entry name" value="alpha/beta knot"/>
    <property type="match status" value="1"/>
</dbReference>
<proteinExistence type="predicted"/>
<evidence type="ECO:0000313" key="5">
    <source>
        <dbReference type="Proteomes" id="UP000548476"/>
    </source>
</evidence>
<dbReference type="AlphaFoldDB" id="A0A841F9X7"/>
<feature type="domain" description="tRNA/rRNA methyltransferase SpoU type" evidence="3">
    <location>
        <begin position="119"/>
        <end position="260"/>
    </location>
</feature>
<dbReference type="GO" id="GO:0032259">
    <property type="term" value="P:methylation"/>
    <property type="evidence" value="ECO:0007669"/>
    <property type="project" value="UniProtKB-KW"/>
</dbReference>
<dbReference type="GO" id="GO:0006396">
    <property type="term" value="P:RNA processing"/>
    <property type="evidence" value="ECO:0007669"/>
    <property type="project" value="InterPro"/>
</dbReference>
<dbReference type="Gene3D" id="3.30.1330.30">
    <property type="match status" value="1"/>
</dbReference>
<evidence type="ECO:0000256" key="2">
    <source>
        <dbReference type="ARBA" id="ARBA00022679"/>
    </source>
</evidence>
<keyword evidence="1 4" id="KW-0489">Methyltransferase</keyword>
<evidence type="ECO:0000256" key="1">
    <source>
        <dbReference type="ARBA" id="ARBA00022603"/>
    </source>
</evidence>
<keyword evidence="2 4" id="KW-0808">Transferase</keyword>
<organism evidence="4 5">
    <name type="scientific">Phytomonospora endophytica</name>
    <dbReference type="NCBI Taxonomy" id="714109"/>
    <lineage>
        <taxon>Bacteria</taxon>
        <taxon>Bacillati</taxon>
        <taxon>Actinomycetota</taxon>
        <taxon>Actinomycetes</taxon>
        <taxon>Micromonosporales</taxon>
        <taxon>Micromonosporaceae</taxon>
        <taxon>Phytomonospora</taxon>
    </lineage>
</organism>
<dbReference type="InterPro" id="IPR029026">
    <property type="entry name" value="tRNA_m1G_MTases_N"/>
</dbReference>
<protein>
    <submittedName>
        <fullName evidence="4">TrmH family RNA methyltransferase</fullName>
    </submittedName>
</protein>
<name>A0A841F9X7_9ACTN</name>
<gene>
    <name evidence="4" type="ORF">HNR73_001881</name>
</gene>
<reference evidence="4 5" key="1">
    <citation type="submission" date="2020-08" db="EMBL/GenBank/DDBJ databases">
        <title>Genomic Encyclopedia of Type Strains, Phase IV (KMG-IV): sequencing the most valuable type-strain genomes for metagenomic binning, comparative biology and taxonomic classification.</title>
        <authorList>
            <person name="Goeker M."/>
        </authorList>
    </citation>
    <scope>NUCLEOTIDE SEQUENCE [LARGE SCALE GENOMIC DNA]</scope>
    <source>
        <strain evidence="4 5">YIM 65646</strain>
    </source>
</reference>
<dbReference type="Pfam" id="PF00588">
    <property type="entry name" value="SpoU_methylase"/>
    <property type="match status" value="1"/>
</dbReference>
<evidence type="ECO:0000313" key="4">
    <source>
        <dbReference type="EMBL" id="MBB6034031.1"/>
    </source>
</evidence>
<dbReference type="PANTHER" id="PTHR43191:SF2">
    <property type="entry name" value="RRNA METHYLTRANSFERASE 3, MITOCHONDRIAL"/>
    <property type="match status" value="1"/>
</dbReference>
<accession>A0A841F9X7</accession>
<comment type="caution">
    <text evidence="4">The sequence shown here is derived from an EMBL/GenBank/DDBJ whole genome shotgun (WGS) entry which is preliminary data.</text>
</comment>
<dbReference type="PANTHER" id="PTHR43191">
    <property type="entry name" value="RRNA METHYLTRANSFERASE 3"/>
    <property type="match status" value="1"/>
</dbReference>
<dbReference type="GO" id="GO:0008173">
    <property type="term" value="F:RNA methyltransferase activity"/>
    <property type="evidence" value="ECO:0007669"/>
    <property type="project" value="InterPro"/>
</dbReference>
<dbReference type="GO" id="GO:0003723">
    <property type="term" value="F:RNA binding"/>
    <property type="evidence" value="ECO:0007669"/>
    <property type="project" value="InterPro"/>
</dbReference>
<dbReference type="InterPro" id="IPR029028">
    <property type="entry name" value="Alpha/beta_knot_MTases"/>
</dbReference>
<sequence length="261" mass="27599">MAVAHISARDPRISALLSHRKTPPRTLLAEGEWAHRCLLEAQGDVDVFVQCPELLGDEGRALAREVARRARAAFAVSAKTFARISRRGRPSGLASLVRLPDWRAENGVIGGRTVGPGTVVLVADGIEYASNLGALVRVVDGSGADALILTGRRARVESPEVFTASRGTVLTTPIVDLGSPERAAGWLARHGFAVYLALPGADAHFRDRPRGHRPTAIVVGSEGNGVAAEWREVPHEPVSIPMLGRADSLNVAVAAGVLLFG</sequence>
<dbReference type="InterPro" id="IPR051259">
    <property type="entry name" value="rRNA_Methyltransferase"/>
</dbReference>
<dbReference type="Gene3D" id="3.40.1280.10">
    <property type="match status" value="1"/>
</dbReference>
<dbReference type="EMBL" id="JACHGT010000003">
    <property type="protein sequence ID" value="MBB6034031.1"/>
    <property type="molecule type" value="Genomic_DNA"/>
</dbReference>
<dbReference type="RefSeq" id="WP_184786871.1">
    <property type="nucleotide sequence ID" value="NZ_BONT01000013.1"/>
</dbReference>
<dbReference type="InterPro" id="IPR001537">
    <property type="entry name" value="SpoU_MeTrfase"/>
</dbReference>
<evidence type="ECO:0000259" key="3">
    <source>
        <dbReference type="Pfam" id="PF00588"/>
    </source>
</evidence>
<keyword evidence="5" id="KW-1185">Reference proteome</keyword>
<dbReference type="Proteomes" id="UP000548476">
    <property type="component" value="Unassembled WGS sequence"/>
</dbReference>